<feature type="transmembrane region" description="Helical" evidence="1">
    <location>
        <begin position="491"/>
        <end position="511"/>
    </location>
</feature>
<keyword evidence="3" id="KW-1185">Reference proteome</keyword>
<protein>
    <submittedName>
        <fullName evidence="2">Uncharacterized protein</fullName>
    </submittedName>
</protein>
<keyword evidence="1" id="KW-0812">Transmembrane</keyword>
<keyword evidence="1" id="KW-0472">Membrane</keyword>
<comment type="caution">
    <text evidence="2">The sequence shown here is derived from an EMBL/GenBank/DDBJ whole genome shotgun (WGS) entry which is preliminary data.</text>
</comment>
<dbReference type="EMBL" id="BAABRI010000001">
    <property type="protein sequence ID" value="GAA5480918.1"/>
    <property type="molecule type" value="Genomic_DNA"/>
</dbReference>
<gene>
    <name evidence="2" type="ORF">Hsar01_00122</name>
</gene>
<reference evidence="2 3" key="1">
    <citation type="submission" date="2024-02" db="EMBL/GenBank/DDBJ databases">
        <title>Haloferula sargassicola NBRC 104335.</title>
        <authorList>
            <person name="Ichikawa N."/>
            <person name="Katano-Makiyama Y."/>
            <person name="Hidaka K."/>
        </authorList>
    </citation>
    <scope>NUCLEOTIDE SEQUENCE [LARGE SCALE GENOMIC DNA]</scope>
    <source>
        <strain evidence="2 3">NBRC 104335</strain>
    </source>
</reference>
<dbReference type="Proteomes" id="UP001476282">
    <property type="component" value="Unassembled WGS sequence"/>
</dbReference>
<feature type="transmembrane region" description="Helical" evidence="1">
    <location>
        <begin position="531"/>
        <end position="552"/>
    </location>
</feature>
<keyword evidence="1" id="KW-1133">Transmembrane helix</keyword>
<evidence type="ECO:0000256" key="1">
    <source>
        <dbReference type="SAM" id="Phobius"/>
    </source>
</evidence>
<proteinExistence type="predicted"/>
<feature type="transmembrane region" description="Helical" evidence="1">
    <location>
        <begin position="593"/>
        <end position="615"/>
    </location>
</feature>
<feature type="transmembrane region" description="Helical" evidence="1">
    <location>
        <begin position="411"/>
        <end position="433"/>
    </location>
</feature>
<feature type="transmembrane region" description="Helical" evidence="1">
    <location>
        <begin position="558"/>
        <end position="581"/>
    </location>
</feature>
<accession>A0ABP9UMC7</accession>
<sequence length="676" mass="74139">MTAKDKLIEVAVAPLEGKDAELSVQVRSYLETELQLDETRKTGPIISRLRRRSGHGWTRWAIVLIWLMSLVGALWVLGKSVRPLRELGAISNIGTAIGPALEPRPEGREDLTPSESLLLFGGPEQLWRSEPDNPAYFVEFAASKFQRSRALPDDFLETAGKIDPDNGWYELLAAAALSRDAVEKKRAGMRRAGTTYEIKDRAAHRQALALVHEAAGKPRIEDHALELLQTRVSLLPEVVDYADYIRNLAFTAGQDVPSAGLIHIFRLGLAAEAERVGVENDLEGYRRLQADVANLVNRLVQKDGGLIDMLIVRAAIKSLADEMGKSATALGLPEEALRYGELMDRLDAKVIRSPERAAQLGELEELVTSKGGIMASLSMPMVARQSREVVGFSEADLRPVRRAEYAVVGQAMAGAGWLMLIMAVAGVAVFVAYGSRLSRWIAARMIRGLGIADWGWIVAIGSLLPLGWYLAIGQASPLAAHHWSFGRTHFVQFAGQMTGVCLMILVAPVVVARWRVTRSLGFLIRSGKLRWFGWMMVGLAALLIPASSLALTPTRPRLLLIIVLAGLPQLWLLWVVIAGLFGRAGRSVSRRLVARATLPAYTLSGVLLVAAMFAFRQQERSWMARAQFAAPSTDAPGLEPYEFRVARQLRRELQEVAGRLPGGEFVHSAPDAASER</sequence>
<feature type="transmembrane region" description="Helical" evidence="1">
    <location>
        <begin position="57"/>
        <end position="77"/>
    </location>
</feature>
<name>A0ABP9UMC7_9BACT</name>
<organism evidence="2 3">
    <name type="scientific">Haloferula sargassicola</name>
    <dbReference type="NCBI Taxonomy" id="490096"/>
    <lineage>
        <taxon>Bacteria</taxon>
        <taxon>Pseudomonadati</taxon>
        <taxon>Verrucomicrobiota</taxon>
        <taxon>Verrucomicrobiia</taxon>
        <taxon>Verrucomicrobiales</taxon>
        <taxon>Verrucomicrobiaceae</taxon>
        <taxon>Haloferula</taxon>
    </lineage>
</organism>
<evidence type="ECO:0000313" key="3">
    <source>
        <dbReference type="Proteomes" id="UP001476282"/>
    </source>
</evidence>
<evidence type="ECO:0000313" key="2">
    <source>
        <dbReference type="EMBL" id="GAA5480918.1"/>
    </source>
</evidence>
<feature type="transmembrane region" description="Helical" evidence="1">
    <location>
        <begin position="454"/>
        <end position="471"/>
    </location>
</feature>
<dbReference type="RefSeq" id="WP_353565076.1">
    <property type="nucleotide sequence ID" value="NZ_BAABRI010000001.1"/>
</dbReference>